<accession>A0A1N7SQV1</accession>
<name>A0A1N7SQV1_9BURK</name>
<comment type="caution">
    <text evidence="1">The sequence shown here is derived from an EMBL/GenBank/DDBJ whole genome shotgun (WGS) entry which is preliminary data.</text>
</comment>
<gene>
    <name evidence="1" type="ORF">BN2476_680072</name>
</gene>
<dbReference type="Proteomes" id="UP000195569">
    <property type="component" value="Unassembled WGS sequence"/>
</dbReference>
<dbReference type="EMBL" id="CYGY02000068">
    <property type="protein sequence ID" value="SIT49317.1"/>
    <property type="molecule type" value="Genomic_DNA"/>
</dbReference>
<dbReference type="AlphaFoldDB" id="A0A1N7SQV1"/>
<protein>
    <submittedName>
        <fullName evidence="1">Uncharacterized protein</fullName>
    </submittedName>
</protein>
<proteinExistence type="predicted"/>
<sequence length="62" mass="7280">MFPSAVWTVFASHPRKMQETAVADSVLWRMLCFERKVARAHLRRYADVDEADTLQPFRPTSR</sequence>
<evidence type="ECO:0000313" key="2">
    <source>
        <dbReference type="Proteomes" id="UP000195569"/>
    </source>
</evidence>
<evidence type="ECO:0000313" key="1">
    <source>
        <dbReference type="EMBL" id="SIT49317.1"/>
    </source>
</evidence>
<keyword evidence="2" id="KW-1185">Reference proteome</keyword>
<reference evidence="1" key="1">
    <citation type="submission" date="2016-12" db="EMBL/GenBank/DDBJ databases">
        <authorList>
            <person name="Moulin L."/>
        </authorList>
    </citation>
    <scope>NUCLEOTIDE SEQUENCE [LARGE SCALE GENOMIC DNA]</scope>
    <source>
        <strain evidence="1">STM 7183</strain>
    </source>
</reference>
<organism evidence="1 2">
    <name type="scientific">Paraburkholderia piptadeniae</name>
    <dbReference type="NCBI Taxonomy" id="1701573"/>
    <lineage>
        <taxon>Bacteria</taxon>
        <taxon>Pseudomonadati</taxon>
        <taxon>Pseudomonadota</taxon>
        <taxon>Betaproteobacteria</taxon>
        <taxon>Burkholderiales</taxon>
        <taxon>Burkholderiaceae</taxon>
        <taxon>Paraburkholderia</taxon>
    </lineage>
</organism>